<dbReference type="RefSeq" id="WP_215961888.1">
    <property type="nucleotide sequence ID" value="NZ_JAQOMS010000002.1"/>
</dbReference>
<dbReference type="NCBIfam" id="TIGR03358">
    <property type="entry name" value="VI_chp_5"/>
    <property type="match status" value="1"/>
</dbReference>
<evidence type="ECO:0000313" key="1">
    <source>
        <dbReference type="EMBL" id="MDC2890164.1"/>
    </source>
</evidence>
<proteinExistence type="predicted"/>
<reference evidence="1 2" key="1">
    <citation type="submission" date="2023-01" db="EMBL/GenBank/DDBJ databases">
        <title>Psychrosphaera sp. nov., isolated from marine algae.</title>
        <authorList>
            <person name="Bayburt H."/>
            <person name="Choi B.J."/>
            <person name="Kim J.M."/>
            <person name="Choi D.G."/>
            <person name="Jeon C.O."/>
        </authorList>
    </citation>
    <scope>NUCLEOTIDE SEQUENCE [LARGE SCALE GENOMIC DNA]</scope>
    <source>
        <strain evidence="1 2">G1-22</strain>
    </source>
</reference>
<keyword evidence="2" id="KW-1185">Reference proteome</keyword>
<evidence type="ECO:0000313" key="2">
    <source>
        <dbReference type="Proteomes" id="UP001528411"/>
    </source>
</evidence>
<gene>
    <name evidence="1" type="primary">tssB</name>
    <name evidence="1" type="ORF">PN838_17130</name>
</gene>
<accession>A0ABT5FG99</accession>
<sequence>MSKKKSGSVAPKERVNISYKPAVGDANAQIELPMKILVMGQFSSQADDKVMEEREIVNINKNNFDEVMGSMDLDINFTVPNKLSDNDEELSINLSPKSLKDFTPDKLVESVPELKQIIELRNALKALKGPLGNVPKMRRTIQNMLADESQRSQLVKEVGVKK</sequence>
<dbReference type="PIRSF" id="PIRSF028301">
    <property type="entry name" value="UCP028301"/>
    <property type="match status" value="1"/>
</dbReference>
<dbReference type="EMBL" id="JAQOMS010000002">
    <property type="protein sequence ID" value="MDC2890164.1"/>
    <property type="molecule type" value="Genomic_DNA"/>
</dbReference>
<dbReference type="InterPro" id="IPR008312">
    <property type="entry name" value="T6SS_TssB1"/>
</dbReference>
<dbReference type="Pfam" id="PF05591">
    <property type="entry name" value="T6SS_VipA"/>
    <property type="match status" value="1"/>
</dbReference>
<dbReference type="PANTHER" id="PTHR35850:SF2">
    <property type="entry name" value="TYPE VI SECRETION SYSTEM CONTRACTILE SHEATH SMALL SUBUNIT"/>
    <property type="match status" value="1"/>
</dbReference>
<name>A0ABT5FG99_9GAMM</name>
<comment type="caution">
    <text evidence="1">The sequence shown here is derived from an EMBL/GenBank/DDBJ whole genome shotgun (WGS) entry which is preliminary data.</text>
</comment>
<dbReference type="PANTHER" id="PTHR35850">
    <property type="entry name" value="CYTOPLASMIC PROTEIN-RELATED"/>
    <property type="match status" value="1"/>
</dbReference>
<dbReference type="Proteomes" id="UP001528411">
    <property type="component" value="Unassembled WGS sequence"/>
</dbReference>
<organism evidence="1 2">
    <name type="scientific">Psychrosphaera algicola</name>
    <dbReference type="NCBI Taxonomy" id="3023714"/>
    <lineage>
        <taxon>Bacteria</taxon>
        <taxon>Pseudomonadati</taxon>
        <taxon>Pseudomonadota</taxon>
        <taxon>Gammaproteobacteria</taxon>
        <taxon>Alteromonadales</taxon>
        <taxon>Pseudoalteromonadaceae</taxon>
        <taxon>Psychrosphaera</taxon>
    </lineage>
</organism>
<protein>
    <submittedName>
        <fullName evidence="1">Type VI secretion system contractile sheath small subunit</fullName>
    </submittedName>
</protein>